<evidence type="ECO:0000313" key="2">
    <source>
        <dbReference type="EMBL" id="MFD2743769.1"/>
    </source>
</evidence>
<proteinExistence type="predicted"/>
<accession>A0ABW5UG49</accession>
<dbReference type="InterPro" id="IPR021314">
    <property type="entry name" value="DUF2911"/>
</dbReference>
<evidence type="ECO:0000313" key="3">
    <source>
        <dbReference type="Proteomes" id="UP001597418"/>
    </source>
</evidence>
<keyword evidence="3" id="KW-1185">Reference proteome</keyword>
<dbReference type="Proteomes" id="UP001597418">
    <property type="component" value="Unassembled WGS sequence"/>
</dbReference>
<organism evidence="2 3">
    <name type="scientific">Sphingobacterium populi</name>
    <dbReference type="NCBI Taxonomy" id="1812824"/>
    <lineage>
        <taxon>Bacteria</taxon>
        <taxon>Pseudomonadati</taxon>
        <taxon>Bacteroidota</taxon>
        <taxon>Sphingobacteriia</taxon>
        <taxon>Sphingobacteriales</taxon>
        <taxon>Sphingobacteriaceae</taxon>
        <taxon>Sphingobacterium</taxon>
    </lineage>
</organism>
<sequence length="213" mass="23934">MSYNTTLLFLTAVLFTSLSISCGDRQKDKTNAATDPHAHHQQATTDSQGYIDRLNQGLIKQDTLKGSPKRVTMENVGNTHVHLTYRSPGVKDRIIWGGLVPYGQVWVTGAHTATSIMFTSDITIDGQIVPAGTYAIFTIPEREDWTFILNKNYEQHLADDYKQEEDVLRTTVRPQAHSATPRLTYQIKSVNAQSGVIRLLWEKLEITVPFTTN</sequence>
<name>A0ABW5UG49_9SPHI</name>
<reference evidence="3" key="1">
    <citation type="journal article" date="2019" name="Int. J. Syst. Evol. Microbiol.">
        <title>The Global Catalogue of Microorganisms (GCM) 10K type strain sequencing project: providing services to taxonomists for standard genome sequencing and annotation.</title>
        <authorList>
            <consortium name="The Broad Institute Genomics Platform"/>
            <consortium name="The Broad Institute Genome Sequencing Center for Infectious Disease"/>
            <person name="Wu L."/>
            <person name="Ma J."/>
        </authorList>
    </citation>
    <scope>NUCLEOTIDE SEQUENCE [LARGE SCALE GENOMIC DNA]</scope>
    <source>
        <strain evidence="3">KCTC 42247</strain>
    </source>
</reference>
<dbReference type="RefSeq" id="WP_066756902.1">
    <property type="nucleotide sequence ID" value="NZ_JBHUMB010000013.1"/>
</dbReference>
<evidence type="ECO:0000256" key="1">
    <source>
        <dbReference type="SAM" id="MobiDB-lite"/>
    </source>
</evidence>
<feature type="region of interest" description="Disordered" evidence="1">
    <location>
        <begin position="26"/>
        <end position="46"/>
    </location>
</feature>
<comment type="caution">
    <text evidence="2">The sequence shown here is derived from an EMBL/GenBank/DDBJ whole genome shotgun (WGS) entry which is preliminary data.</text>
</comment>
<gene>
    <name evidence="2" type="ORF">ACFSQ6_10200</name>
</gene>
<protein>
    <submittedName>
        <fullName evidence="2">DUF2911 domain-containing protein</fullName>
    </submittedName>
</protein>
<dbReference type="Pfam" id="PF11138">
    <property type="entry name" value="DUF2911"/>
    <property type="match status" value="1"/>
</dbReference>
<dbReference type="EMBL" id="JBHUMB010000013">
    <property type="protein sequence ID" value="MFD2743769.1"/>
    <property type="molecule type" value="Genomic_DNA"/>
</dbReference>